<dbReference type="Pfam" id="PF07973">
    <property type="entry name" value="tRNA_SAD"/>
    <property type="match status" value="1"/>
</dbReference>
<dbReference type="InterPro" id="IPR023033">
    <property type="entry name" value="Ala_tRNA_ligase_euk/bac"/>
</dbReference>
<feature type="domain" description="Alanyl-transfer RNA synthetases family profile" evidence="12">
    <location>
        <begin position="28"/>
        <end position="775"/>
    </location>
</feature>
<dbReference type="PANTHER" id="PTHR11777">
    <property type="entry name" value="ALANYL-TRNA SYNTHETASE"/>
    <property type="match status" value="1"/>
</dbReference>
<dbReference type="GeneID" id="101852979"/>
<dbReference type="RefSeq" id="XP_005112564.1">
    <property type="nucleotide sequence ID" value="XM_005112507.3"/>
</dbReference>
<dbReference type="Pfam" id="PF01411">
    <property type="entry name" value="tRNA-synt_2c"/>
    <property type="match status" value="1"/>
</dbReference>
<comment type="similarity">
    <text evidence="1">Belongs to the class-II aminoacyl-tRNA synthetase family. Alax-L subfamily.</text>
</comment>
<dbReference type="InterPro" id="IPR018163">
    <property type="entry name" value="Thr/Ala-tRNA-synth_IIc_edit"/>
</dbReference>
<evidence type="ECO:0000256" key="6">
    <source>
        <dbReference type="ARBA" id="ARBA00022741"/>
    </source>
</evidence>
<feature type="binding site" evidence="11">
    <location>
        <position position="628"/>
    </location>
    <ligand>
        <name>Zn(2+)</name>
        <dbReference type="ChEBI" id="CHEBI:29105"/>
    </ligand>
</feature>
<dbReference type="SUPFAM" id="SSF50447">
    <property type="entry name" value="Translation proteins"/>
    <property type="match status" value="1"/>
</dbReference>
<dbReference type="InterPro" id="IPR018162">
    <property type="entry name" value="Ala-tRNA-ligase_IIc_anticod-bd"/>
</dbReference>
<dbReference type="InterPro" id="IPR045864">
    <property type="entry name" value="aa-tRNA-synth_II/BPL/LPL"/>
</dbReference>
<dbReference type="PANTHER" id="PTHR11777:SF9">
    <property type="entry name" value="ALANINE--TRNA LIGASE, CYTOPLASMIC"/>
    <property type="match status" value="1"/>
</dbReference>
<dbReference type="PRINTS" id="PR00980">
    <property type="entry name" value="TRNASYNTHALA"/>
</dbReference>
<evidence type="ECO:0000256" key="3">
    <source>
        <dbReference type="ARBA" id="ARBA00017959"/>
    </source>
</evidence>
<dbReference type="InterPro" id="IPR018164">
    <property type="entry name" value="Ala-tRNA-synth_IIc_N"/>
</dbReference>
<evidence type="ECO:0000256" key="8">
    <source>
        <dbReference type="ARBA" id="ARBA00022884"/>
    </source>
</evidence>
<dbReference type="InterPro" id="IPR018165">
    <property type="entry name" value="Ala-tRNA-synth_IIc_core"/>
</dbReference>
<keyword evidence="11" id="KW-0862">Zinc</keyword>
<organism evidence="13 14">
    <name type="scientific">Aplysia californica</name>
    <name type="common">California sea hare</name>
    <dbReference type="NCBI Taxonomy" id="6500"/>
    <lineage>
        <taxon>Eukaryota</taxon>
        <taxon>Metazoa</taxon>
        <taxon>Spiralia</taxon>
        <taxon>Lophotrochozoa</taxon>
        <taxon>Mollusca</taxon>
        <taxon>Gastropoda</taxon>
        <taxon>Heterobranchia</taxon>
        <taxon>Euthyneura</taxon>
        <taxon>Tectipleura</taxon>
        <taxon>Aplysiida</taxon>
        <taxon>Aplysioidea</taxon>
        <taxon>Aplysiidae</taxon>
        <taxon>Aplysia</taxon>
    </lineage>
</organism>
<dbReference type="Gene3D" id="2.40.30.130">
    <property type="match status" value="1"/>
</dbReference>
<name>A0ABM0KA36_APLCA</name>
<reference evidence="14" key="1">
    <citation type="submission" date="2025-08" db="UniProtKB">
        <authorList>
            <consortium name="RefSeq"/>
        </authorList>
    </citation>
    <scope>IDENTIFICATION</scope>
</reference>
<feature type="binding site" evidence="11">
    <location>
        <position position="736"/>
    </location>
    <ligand>
        <name>Zn(2+)</name>
        <dbReference type="ChEBI" id="CHEBI:29105"/>
    </ligand>
</feature>
<keyword evidence="7 11" id="KW-0067">ATP-binding</keyword>
<evidence type="ECO:0000256" key="5">
    <source>
        <dbReference type="ARBA" id="ARBA00022598"/>
    </source>
</evidence>
<dbReference type="Gene3D" id="3.30.980.10">
    <property type="entry name" value="Threonyl-trna Synthetase, Chain A, domain 2"/>
    <property type="match status" value="1"/>
</dbReference>
<dbReference type="SMART" id="SM00863">
    <property type="entry name" value="tRNA_SAD"/>
    <property type="match status" value="1"/>
</dbReference>
<evidence type="ECO:0000256" key="7">
    <source>
        <dbReference type="ARBA" id="ARBA00022840"/>
    </source>
</evidence>
<dbReference type="HAMAP" id="MF_00036_B">
    <property type="entry name" value="Ala_tRNA_synth_B"/>
    <property type="match status" value="1"/>
</dbReference>
<evidence type="ECO:0000256" key="11">
    <source>
        <dbReference type="HAMAP-Rule" id="MF_03133"/>
    </source>
</evidence>
<sequence>MSLLSLLHYRPFLASRCLKIPAVAASSWQSQDVRSTFIEFFQNEGHQFVPSSSVLPKKGAGTYFTNAGMNQFKPLFLGEIEPSRWSPPVTRAVNSQKCIRVGGKHNDLEDVGNDLTHHTFFEMLGNWSFGDYFKVEACKMAHHLLTDRYKLPLDRLYFTYFAGDRDHGLEADLEVRDIWMSLGVPSDHILPFGVSDNFWEMGPTGPCGPCTEIHYDHRGQGYVGSEVNADNPEVVEIWNLVFMQYNRQEDHTLRPLPSVHVDTGMGLERMTAVLCGTRDNYNTDLFQPLFEVIRKTCSCVEYQSSASDLDVAYRTLADHARMITVSISDGLLPSGQDLGHKLRGIVHRCIRLCQGQFHTEPRVLLPRLVSKVVETLGGAFPELVKTEEKVRDIVRATIELHEQASQLAAKTFRKFLNKLGSRREIRGEELLLLESGHFGSPMSVDTVIDLAGQAGLTVDISGYNTLVEQRQLAVSSERVLLPPDPAQSLVVELSARHIPATEDEFKYCYSSRAGQYDFTEMMQASSPCRIVGLSSQGQTTEVMERDCSGEIILDRTCFYAEAGGQASDSGFLESETGQFSVTEVQNRQGLVVHYGHVSQGYLQNGQSVTPSIAPLKREGCMRNHTATHLLNTALTSVSPSSQQQGSNVSPYKFSFDFLSLGAFGSEQVSQVEESVREMIQKSCSVSRHVMSLQEAASLPNVTMLQNEEYPEQVSVIRIQSPDGSEVFSSELCGGTHVTDTVDLQEFCILQSGTKAQNVKRITAVTGSPARQAHLTGQGLASLCQLLQLLVDNDEQAAGQLTETSMKIQEVLVSVSKWRQELESLLQLDHSDRSGARDMWTQTLGDLDKTEKVLSSLYPQLIPAQITSPDKPLLMKEIVSTINKCRQLDLVPKTQRDRAAECTHSLTHKVTEVVNTRNSRILQRLIDQRLSQSDSVDQRVVCVEHELDLSARQMVKLLSQRSDNMPVLCVGQEVSGGSRTVVLCLPLSLWQPLGKEEISKIIPQKGSQKSSVGKAAKTTKRAEVYTFSVSADTPTHVLCDTLHAVLKPR</sequence>
<dbReference type="SUPFAM" id="SSF55186">
    <property type="entry name" value="ThrRS/AlaRS common domain"/>
    <property type="match status" value="1"/>
</dbReference>
<keyword evidence="4 11" id="KW-0820">tRNA-binding</keyword>
<keyword evidence="11" id="KW-0479">Metal-binding</keyword>
<proteinExistence type="inferred from homology"/>
<evidence type="ECO:0000256" key="9">
    <source>
        <dbReference type="ARBA" id="ARBA00022917"/>
    </source>
</evidence>
<keyword evidence="5 11" id="KW-0436">Ligase</keyword>
<keyword evidence="10 11" id="KW-0030">Aminoacyl-tRNA synthetase</keyword>
<evidence type="ECO:0000256" key="4">
    <source>
        <dbReference type="ARBA" id="ARBA00022555"/>
    </source>
</evidence>
<comment type="catalytic activity">
    <reaction evidence="11">
        <text>tRNA(Ala) + L-alanine + ATP = L-alanyl-tRNA(Ala) + AMP + diphosphate</text>
        <dbReference type="Rhea" id="RHEA:12540"/>
        <dbReference type="Rhea" id="RHEA-COMP:9657"/>
        <dbReference type="Rhea" id="RHEA-COMP:9923"/>
        <dbReference type="ChEBI" id="CHEBI:30616"/>
        <dbReference type="ChEBI" id="CHEBI:33019"/>
        <dbReference type="ChEBI" id="CHEBI:57972"/>
        <dbReference type="ChEBI" id="CHEBI:78442"/>
        <dbReference type="ChEBI" id="CHEBI:78497"/>
        <dbReference type="ChEBI" id="CHEBI:456215"/>
        <dbReference type="EC" id="6.1.1.7"/>
    </reaction>
</comment>
<dbReference type="Proteomes" id="UP000694888">
    <property type="component" value="Unplaced"/>
</dbReference>
<dbReference type="InterPro" id="IPR012947">
    <property type="entry name" value="tRNA_SAD"/>
</dbReference>
<dbReference type="Gene3D" id="3.30.930.10">
    <property type="entry name" value="Bira Bifunctional Protein, Domain 2"/>
    <property type="match status" value="1"/>
</dbReference>
<keyword evidence="13" id="KW-1185">Reference proteome</keyword>
<dbReference type="InterPro" id="IPR009000">
    <property type="entry name" value="Transl_B-barrel_sf"/>
</dbReference>
<dbReference type="GO" id="GO:0016874">
    <property type="term" value="F:ligase activity"/>
    <property type="evidence" value="ECO:0007669"/>
    <property type="project" value="UniProtKB-KW"/>
</dbReference>
<comment type="domain">
    <text evidence="11">Consists of three domains; the N-terminal catalytic domain, the editing domain and the C-terminal C-Ala domain. The editing domain removes incorrectly charged amino acids, while the C-Ala domain, along with tRNA(Ala), serves as a bridge to cooperatively bring together the editing and aminoacylation centers thus stimulating deacylation of misacylated tRNAs.</text>
</comment>
<dbReference type="InterPro" id="IPR050058">
    <property type="entry name" value="Ala-tRNA_ligase"/>
</dbReference>
<keyword evidence="9 11" id="KW-0648">Protein biosynthesis</keyword>
<dbReference type="InterPro" id="IPR002318">
    <property type="entry name" value="Ala-tRNA-lgiase_IIc"/>
</dbReference>
<keyword evidence="6 11" id="KW-0547">Nucleotide-binding</keyword>
<accession>A0ABM0KA36</accession>
<evidence type="ECO:0000256" key="2">
    <source>
        <dbReference type="ARBA" id="ARBA00013168"/>
    </source>
</evidence>
<dbReference type="CDD" id="cd00673">
    <property type="entry name" value="AlaRS_core"/>
    <property type="match status" value="1"/>
</dbReference>
<dbReference type="PROSITE" id="PS50860">
    <property type="entry name" value="AA_TRNA_LIGASE_II_ALA"/>
    <property type="match status" value="1"/>
</dbReference>
<keyword evidence="8 11" id="KW-0694">RNA-binding</keyword>
<dbReference type="SUPFAM" id="SSF55681">
    <property type="entry name" value="Class II aaRS and biotin synthetases"/>
    <property type="match status" value="1"/>
</dbReference>
<dbReference type="SUPFAM" id="SSF101353">
    <property type="entry name" value="Putative anticodon-binding domain of alanyl-tRNA synthetase (AlaRS)"/>
    <property type="match status" value="1"/>
</dbReference>
<evidence type="ECO:0000313" key="14">
    <source>
        <dbReference type="RefSeq" id="XP_005112564.1"/>
    </source>
</evidence>
<evidence type="ECO:0000313" key="13">
    <source>
        <dbReference type="Proteomes" id="UP000694888"/>
    </source>
</evidence>
<feature type="binding site" evidence="11">
    <location>
        <position position="624"/>
    </location>
    <ligand>
        <name>Zn(2+)</name>
        <dbReference type="ChEBI" id="CHEBI:29105"/>
    </ligand>
</feature>
<comment type="subunit">
    <text evidence="11">Monomer.</text>
</comment>
<comment type="cofactor">
    <cofactor evidence="11">
        <name>Zn(2+)</name>
        <dbReference type="ChEBI" id="CHEBI:29105"/>
    </cofactor>
    <text evidence="11">Binds 1 zinc ion per subunit.</text>
</comment>
<protein>
    <recommendedName>
        <fullName evidence="3">Alanine--tRNA ligase</fullName>
        <ecNumber evidence="2">6.1.1.7</ecNumber>
    </recommendedName>
</protein>
<evidence type="ECO:0000259" key="12">
    <source>
        <dbReference type="PROSITE" id="PS50860"/>
    </source>
</evidence>
<evidence type="ECO:0000256" key="1">
    <source>
        <dbReference type="ARBA" id="ARBA00008429"/>
    </source>
</evidence>
<evidence type="ECO:0000256" key="10">
    <source>
        <dbReference type="ARBA" id="ARBA00023146"/>
    </source>
</evidence>
<dbReference type="NCBIfam" id="TIGR00344">
    <property type="entry name" value="alaS"/>
    <property type="match status" value="1"/>
</dbReference>
<gene>
    <name evidence="14" type="primary">LOC101852979</name>
</gene>
<dbReference type="EC" id="6.1.1.7" evidence="2"/>
<comment type="function">
    <text evidence="11">Catalyzes the attachment of alanine to tRNA(Ala) in a two-step reaction: alanine is first activated by ATP to form Ala-AMP and then transferred to the acceptor end of tRNA(Ala). Also edits incorrectly charged tRNA(Ala) via its editing domain.</text>
</comment>
<feature type="binding site" evidence="11">
    <location>
        <position position="732"/>
    </location>
    <ligand>
        <name>Zn(2+)</name>
        <dbReference type="ChEBI" id="CHEBI:29105"/>
    </ligand>
</feature>